<proteinExistence type="inferred from homology"/>
<dbReference type="Proteomes" id="UP000192478">
    <property type="component" value="Chromosome"/>
</dbReference>
<feature type="domain" description="Siroheme decarboxylase AsnC-like ligand binding" evidence="6">
    <location>
        <begin position="63"/>
        <end position="148"/>
    </location>
</feature>
<evidence type="ECO:0000313" key="11">
    <source>
        <dbReference type="Proteomes" id="UP000192478"/>
    </source>
</evidence>
<dbReference type="EC" id="4.1.1.111" evidence="4"/>
<accession>A0AAC9WHM8</accession>
<sequence length="160" mass="18781">MELTELDKKIISVLQEDIPLSSEPYKAIAEALEIEEIELLRRIQKYMDSGILRRIGAVLRHRQAGFTANAMVVWEVEPHRTKEVGTKMATFSEVTHCYERPTHRNWPYNLFTMIHGTNKEACYEMAEELSKTVNVENYRLLFSSEELKKTSMKYFCEERT</sequence>
<dbReference type="PANTHER" id="PTHR43413">
    <property type="entry name" value="TRANSCRIPTIONAL REGULATOR, ASNC FAMILY"/>
    <property type="match status" value="1"/>
</dbReference>
<dbReference type="AlphaFoldDB" id="A0AAC9WHM8"/>
<comment type="catalytic activity">
    <reaction evidence="5">
        <text>siroheme + 2 H(+) = 12,18-didecarboxysiroheme + 2 CO2</text>
        <dbReference type="Rhea" id="RHEA:19093"/>
        <dbReference type="ChEBI" id="CHEBI:15378"/>
        <dbReference type="ChEBI" id="CHEBI:16526"/>
        <dbReference type="ChEBI" id="CHEBI:60052"/>
        <dbReference type="ChEBI" id="CHEBI:140497"/>
        <dbReference type="EC" id="4.1.1.111"/>
    </reaction>
</comment>
<evidence type="ECO:0000313" key="8">
    <source>
        <dbReference type="EMBL" id="AOY74875.1"/>
    </source>
</evidence>
<organism evidence="9 11">
    <name type="scientific">Clostridium formicaceticum</name>
    <dbReference type="NCBI Taxonomy" id="1497"/>
    <lineage>
        <taxon>Bacteria</taxon>
        <taxon>Bacillati</taxon>
        <taxon>Bacillota</taxon>
        <taxon>Clostridia</taxon>
        <taxon>Eubacteriales</taxon>
        <taxon>Clostridiaceae</taxon>
        <taxon>Clostridium</taxon>
    </lineage>
</organism>
<evidence type="ECO:0000256" key="4">
    <source>
        <dbReference type="ARBA" id="ARBA00023471"/>
    </source>
</evidence>
<evidence type="ECO:0000313" key="10">
    <source>
        <dbReference type="Proteomes" id="UP000177894"/>
    </source>
</evidence>
<evidence type="ECO:0000259" key="6">
    <source>
        <dbReference type="Pfam" id="PF17805"/>
    </source>
</evidence>
<dbReference type="InterPro" id="IPR053953">
    <property type="entry name" value="NirdL-like_HTH"/>
</dbReference>
<dbReference type="InterPro" id="IPR050684">
    <property type="entry name" value="HTH-Siroheme_Decarb"/>
</dbReference>
<dbReference type="EMBL" id="CP020559">
    <property type="protein sequence ID" value="ARE89277.1"/>
    <property type="molecule type" value="Genomic_DNA"/>
</dbReference>
<evidence type="ECO:0000256" key="1">
    <source>
        <dbReference type="ARBA" id="ARBA00023239"/>
    </source>
</evidence>
<dbReference type="GO" id="GO:0016829">
    <property type="term" value="F:lyase activity"/>
    <property type="evidence" value="ECO:0007669"/>
    <property type="project" value="UniProtKB-KW"/>
</dbReference>
<dbReference type="Proteomes" id="UP000177894">
    <property type="component" value="Chromosome"/>
</dbReference>
<feature type="domain" description="Siroheme decarboxylase NirL-like HTH" evidence="7">
    <location>
        <begin position="7"/>
        <end position="53"/>
    </location>
</feature>
<dbReference type="KEGG" id="cfm:BJL90_02220"/>
<evidence type="ECO:0000256" key="3">
    <source>
        <dbReference type="ARBA" id="ARBA00023457"/>
    </source>
</evidence>
<dbReference type="EMBL" id="CP017603">
    <property type="protein sequence ID" value="AOY74875.1"/>
    <property type="molecule type" value="Genomic_DNA"/>
</dbReference>
<name>A0AAC9WHM8_9CLOT</name>
<keyword evidence="1" id="KW-0456">Lyase</keyword>
<protein>
    <recommendedName>
        <fullName evidence="4">siroheme decarboxylase</fullName>
        <ecNumber evidence="4">4.1.1.111</ecNumber>
    </recommendedName>
</protein>
<reference evidence="9 11" key="2">
    <citation type="submission" date="2017-03" db="EMBL/GenBank/DDBJ databases">
        <title>Complete sequence of Clostridium formicaceticum DSM 92.</title>
        <authorList>
            <person name="Poehlein A."/>
            <person name="Karl M."/>
            <person name="Bengelsdorf F.R."/>
            <person name="Duerre P."/>
            <person name="Daniel R."/>
        </authorList>
    </citation>
    <scope>NUCLEOTIDE SEQUENCE [LARGE SCALE GENOMIC DNA]</scope>
    <source>
        <strain evidence="9 11">DSM 92</strain>
    </source>
</reference>
<dbReference type="InterPro" id="IPR040523">
    <property type="entry name" value="AsnC_trans_reg2"/>
</dbReference>
<dbReference type="PANTHER" id="PTHR43413:SF1">
    <property type="entry name" value="SIROHEME DECARBOXYLASE NIRL SUBUNIT"/>
    <property type="match status" value="1"/>
</dbReference>
<dbReference type="Pfam" id="PF22451">
    <property type="entry name" value="NirdL-like_HTH"/>
    <property type="match status" value="1"/>
</dbReference>
<evidence type="ECO:0000313" key="9">
    <source>
        <dbReference type="EMBL" id="ARE89277.1"/>
    </source>
</evidence>
<dbReference type="Gene3D" id="3.30.70.3460">
    <property type="match status" value="1"/>
</dbReference>
<keyword evidence="10" id="KW-1185">Reference proteome</keyword>
<evidence type="ECO:0000259" key="7">
    <source>
        <dbReference type="Pfam" id="PF22451"/>
    </source>
</evidence>
<dbReference type="Pfam" id="PF17805">
    <property type="entry name" value="AsnC_trans_reg2"/>
    <property type="match status" value="1"/>
</dbReference>
<gene>
    <name evidence="8" type="ORF">BJL90_02220</name>
    <name evidence="9" type="ORF">CLFO_36840</name>
</gene>
<comment type="pathway">
    <text evidence="2">Porphyrin-containing compound metabolism.</text>
</comment>
<dbReference type="RefSeq" id="WP_070963891.1">
    <property type="nucleotide sequence ID" value="NZ_CP017603.1"/>
</dbReference>
<reference evidence="8 10" key="1">
    <citation type="submission" date="2016-10" db="EMBL/GenBank/DDBJ databases">
        <title>Complete Genome Sequence of Acetogen Clostridium formicoaceticum ATCC 27076.</title>
        <authorList>
            <person name="Bao T."/>
            <person name="Cheng C."/>
            <person name="Zhao J."/>
            <person name="Yang S.-T."/>
            <person name="Wang J."/>
            <person name="Wang M."/>
        </authorList>
    </citation>
    <scope>NUCLEOTIDE SEQUENCE [LARGE SCALE GENOMIC DNA]</scope>
    <source>
        <strain evidence="8 10">ATCC 27076</strain>
    </source>
</reference>
<evidence type="ECO:0000256" key="5">
    <source>
        <dbReference type="ARBA" id="ARBA00048470"/>
    </source>
</evidence>
<evidence type="ECO:0000256" key="2">
    <source>
        <dbReference type="ARBA" id="ARBA00023444"/>
    </source>
</evidence>
<comment type="similarity">
    <text evidence="3">Belongs to the Ahb/Nir family.</text>
</comment>